<dbReference type="InterPro" id="IPR046450">
    <property type="entry name" value="PA_dom_sf"/>
</dbReference>
<dbReference type="PANTHER" id="PTHR10404:SF77">
    <property type="entry name" value="GLUTAMATE CARBOXYPEPTIDASE 2 HOMOLOG"/>
    <property type="match status" value="1"/>
</dbReference>
<dbReference type="EMBL" id="LRGB01001764">
    <property type="protein sequence ID" value="KZS10611.1"/>
    <property type="molecule type" value="Genomic_DNA"/>
</dbReference>
<feature type="region of interest" description="Disordered" evidence="2">
    <location>
        <begin position="515"/>
        <end position="543"/>
    </location>
</feature>
<evidence type="ECO:0000313" key="4">
    <source>
        <dbReference type="Proteomes" id="UP000076858"/>
    </source>
</evidence>
<dbReference type="Proteomes" id="UP000076858">
    <property type="component" value="Unassembled WGS sequence"/>
</dbReference>
<proteinExistence type="predicted"/>
<organism evidence="3 4">
    <name type="scientific">Daphnia magna</name>
    <dbReference type="NCBI Taxonomy" id="35525"/>
    <lineage>
        <taxon>Eukaryota</taxon>
        <taxon>Metazoa</taxon>
        <taxon>Ecdysozoa</taxon>
        <taxon>Arthropoda</taxon>
        <taxon>Crustacea</taxon>
        <taxon>Branchiopoda</taxon>
        <taxon>Diplostraca</taxon>
        <taxon>Cladocera</taxon>
        <taxon>Anomopoda</taxon>
        <taxon>Daphniidae</taxon>
        <taxon>Daphnia</taxon>
    </lineage>
</organism>
<keyword evidence="4" id="KW-1185">Reference proteome</keyword>
<feature type="compositionally biased region" description="Basic and acidic residues" evidence="2">
    <location>
        <begin position="154"/>
        <end position="170"/>
    </location>
</feature>
<dbReference type="Gene3D" id="3.50.30.30">
    <property type="match status" value="1"/>
</dbReference>
<feature type="compositionally biased region" description="Basic residues" evidence="2">
    <location>
        <begin position="120"/>
        <end position="130"/>
    </location>
</feature>
<evidence type="ECO:0000313" key="3">
    <source>
        <dbReference type="EMBL" id="KZS10611.1"/>
    </source>
</evidence>
<feature type="compositionally biased region" description="Polar residues" evidence="2">
    <location>
        <begin position="426"/>
        <end position="441"/>
    </location>
</feature>
<feature type="region of interest" description="Disordered" evidence="2">
    <location>
        <begin position="422"/>
        <end position="441"/>
    </location>
</feature>
<dbReference type="InterPro" id="IPR039373">
    <property type="entry name" value="Peptidase_M28B"/>
</dbReference>
<comment type="caution">
    <text evidence="3">The sequence shown here is derived from an EMBL/GenBank/DDBJ whole genome shotgun (WGS) entry which is preliminary data.</text>
</comment>
<dbReference type="SUPFAM" id="SSF52025">
    <property type="entry name" value="PA domain"/>
    <property type="match status" value="1"/>
</dbReference>
<dbReference type="STRING" id="35525.A0A164TNU2"/>
<dbReference type="Gene3D" id="3.40.630.10">
    <property type="entry name" value="Zn peptidases"/>
    <property type="match status" value="1"/>
</dbReference>
<gene>
    <name evidence="3" type="ORF">APZ42_024920</name>
</gene>
<sequence length="1040" mass="116641">MTILAAIVKAGMMEKLTDPVTSDSELEEGEIANDDIEIISEFIRHPPIKSQMLNSRKSVLETNVVSSRKPDSFTETRLHSTKHQGSGINSGGNSGKMELKHVGGLKPAQRSSRGKSSVSSKRKSPPRMLKRLGQSRSRMDSNSSSRNRFSGSRSNREKVPSNQARKEEKPGNSVTIGSEESKDKRWKQSFELITPGSVESMEEDSGSDVDEEIKLRIEALNSVVVNAKPKEISNSDVTLPQTNSMPEPLISSGIQEEEEEGDDEDEELLRAQLLIEVARKQTKDLEVQMQPEQKDKKVDEPPVLNPVIERRNLPTKVPLKPIHIPKADRLVIDLRNDSSDSSEEEEYNVESSIAALLRTARQTVEERNAAIPHALSHLPRNQQEEYQRLKQEILRRENQLLKQGASKVPTLVLPQLDNIPKGDLSASVQQPATQDSRVVSRTTTYEKPTLVSSKIDLVQSAGKDLSAASPKPSVELTTSRRQSPIIPPPTFPFGANAKENERNVENNKKLGETLAAKSHATVSTPRASDGPKIKSPLKSNESSSPKLIALKQQLLHKKRDLAMTKETLKNQLGLVDKNRLLWLNSSQEVSRLRALLQTAEETERQLRTQLTNSQLQTQRLKTKMQSIERQVTVLNSGIGTHRTRRMSAKFRPKLTTQPGLNSSTTNFILPPLTPLRVKPRVFAKALAKTNHLTYRKPAEAAIDSAMSIKGAAQTKTKQTFPNVLEGNKIIHDEHWLYGTLGDDWSHPNNVSSYPIWSPHGHASRFLSNEEFRLDSSLVVCRYQLDSTCCQVVPCPFQHLPQKDARRLEKSSPMVSKSTARCWSLLRRLQQRQSIDVRLSANKRDVFQYLQDEFSSAQIESFLKHLSNVPHLAETEQDRQQAERLRDQFLDFGLDQVYIVDSNGVVNFTSSGKQTPLTSPEEKSSLVAPNFNAYSGTGTVTCDGLVYVHFGQEADYEYLAVFGKRGIDVSGKIVLARHKIVHHFGETLQIWWEKRGLQECYYTLIPRSLPRKGGMKRIQIHGGYRVWPSSLAPLCLETEIP</sequence>
<dbReference type="PANTHER" id="PTHR10404">
    <property type="entry name" value="N-ACETYLATED-ALPHA-LINKED ACIDIC DIPEPTIDASE"/>
    <property type="match status" value="1"/>
</dbReference>
<keyword evidence="1" id="KW-0175">Coiled coil</keyword>
<feature type="compositionally biased region" description="Basic and acidic residues" evidence="2">
    <location>
        <begin position="68"/>
        <end position="78"/>
    </location>
</feature>
<feature type="compositionally biased region" description="Acidic residues" evidence="2">
    <location>
        <begin position="200"/>
        <end position="209"/>
    </location>
</feature>
<evidence type="ECO:0000256" key="2">
    <source>
        <dbReference type="SAM" id="MobiDB-lite"/>
    </source>
</evidence>
<feature type="region of interest" description="Disordered" evidence="2">
    <location>
        <begin position="65"/>
        <end position="209"/>
    </location>
</feature>
<evidence type="ECO:0000256" key="1">
    <source>
        <dbReference type="SAM" id="Coils"/>
    </source>
</evidence>
<feature type="coiled-coil region" evidence="1">
    <location>
        <begin position="551"/>
        <end position="630"/>
    </location>
</feature>
<dbReference type="OrthoDB" id="6364361at2759"/>
<feature type="compositionally biased region" description="Low complexity" evidence="2">
    <location>
        <begin position="140"/>
        <end position="153"/>
    </location>
</feature>
<feature type="compositionally biased region" description="Low complexity" evidence="2">
    <location>
        <begin position="110"/>
        <end position="119"/>
    </location>
</feature>
<accession>A0A164TNU2</accession>
<dbReference type="AlphaFoldDB" id="A0A164TNU2"/>
<feature type="compositionally biased region" description="Basic and acidic residues" evidence="2">
    <location>
        <begin position="179"/>
        <end position="188"/>
    </location>
</feature>
<protein>
    <submittedName>
        <fullName evidence="3">Uncharacterized protein</fullName>
    </submittedName>
</protein>
<dbReference type="GO" id="GO:0004180">
    <property type="term" value="F:carboxypeptidase activity"/>
    <property type="evidence" value="ECO:0007669"/>
    <property type="project" value="TreeGrafter"/>
</dbReference>
<name>A0A164TNU2_9CRUS</name>
<reference evidence="3 4" key="1">
    <citation type="submission" date="2016-03" db="EMBL/GenBank/DDBJ databases">
        <title>EvidentialGene: Evidence-directed Construction of Genes on Genomes.</title>
        <authorList>
            <person name="Gilbert D.G."/>
            <person name="Choi J.-H."/>
            <person name="Mockaitis K."/>
            <person name="Colbourne J."/>
            <person name="Pfrender M."/>
        </authorList>
    </citation>
    <scope>NUCLEOTIDE SEQUENCE [LARGE SCALE GENOMIC DNA]</scope>
    <source>
        <strain evidence="3 4">Xinb3</strain>
        <tissue evidence="3">Complete organism</tissue>
    </source>
</reference>
<feature type="region of interest" description="Disordered" evidence="2">
    <location>
        <begin position="461"/>
        <end position="499"/>
    </location>
</feature>